<proteinExistence type="predicted"/>
<evidence type="ECO:0000313" key="2">
    <source>
        <dbReference type="EMBL" id="KAF9933730.1"/>
    </source>
</evidence>
<protein>
    <submittedName>
        <fullName evidence="2">Uncharacterized protein</fullName>
    </submittedName>
</protein>
<feature type="compositionally biased region" description="Acidic residues" evidence="1">
    <location>
        <begin position="84"/>
        <end position="106"/>
    </location>
</feature>
<keyword evidence="3" id="KW-1185">Reference proteome</keyword>
<gene>
    <name evidence="2" type="ORF">BGZ65_004010</name>
</gene>
<comment type="caution">
    <text evidence="2">The sequence shown here is derived from an EMBL/GenBank/DDBJ whole genome shotgun (WGS) entry which is preliminary data.</text>
</comment>
<evidence type="ECO:0000256" key="1">
    <source>
        <dbReference type="SAM" id="MobiDB-lite"/>
    </source>
</evidence>
<accession>A0A9P6IKF5</accession>
<reference evidence="2" key="1">
    <citation type="journal article" date="2020" name="Fungal Divers.">
        <title>Resolving the Mortierellaceae phylogeny through synthesis of multi-gene phylogenetics and phylogenomics.</title>
        <authorList>
            <person name="Vandepol N."/>
            <person name="Liber J."/>
            <person name="Desiro A."/>
            <person name="Na H."/>
            <person name="Kennedy M."/>
            <person name="Barry K."/>
            <person name="Grigoriev I.V."/>
            <person name="Miller A.N."/>
            <person name="O'Donnell K."/>
            <person name="Stajich J.E."/>
            <person name="Bonito G."/>
        </authorList>
    </citation>
    <scope>NUCLEOTIDE SEQUENCE</scope>
    <source>
        <strain evidence="2">MES-2147</strain>
    </source>
</reference>
<dbReference type="AlphaFoldDB" id="A0A9P6IKF5"/>
<organism evidence="2 3">
    <name type="scientific">Modicella reniformis</name>
    <dbReference type="NCBI Taxonomy" id="1440133"/>
    <lineage>
        <taxon>Eukaryota</taxon>
        <taxon>Fungi</taxon>
        <taxon>Fungi incertae sedis</taxon>
        <taxon>Mucoromycota</taxon>
        <taxon>Mortierellomycotina</taxon>
        <taxon>Mortierellomycetes</taxon>
        <taxon>Mortierellales</taxon>
        <taxon>Mortierellaceae</taxon>
        <taxon>Modicella</taxon>
    </lineage>
</organism>
<dbReference type="Proteomes" id="UP000749646">
    <property type="component" value="Unassembled WGS sequence"/>
</dbReference>
<feature type="region of interest" description="Disordered" evidence="1">
    <location>
        <begin position="67"/>
        <end position="116"/>
    </location>
</feature>
<name>A0A9P6IKF5_9FUNG</name>
<dbReference type="EMBL" id="JAAAHW010009946">
    <property type="protein sequence ID" value="KAF9933730.1"/>
    <property type="molecule type" value="Genomic_DNA"/>
</dbReference>
<evidence type="ECO:0000313" key="3">
    <source>
        <dbReference type="Proteomes" id="UP000749646"/>
    </source>
</evidence>
<sequence>MGQEPRDPKGWAARSIAEKIISVSLDMNPVKGDLDVALSVVQKSMSHQVAAHFRRLPSVIRSKLKSCGVPEESLPAADDNGHEEADDERDDDDEEDGDDDEDEDAGGEFNPGTKDTSILFSEEALLNILWGGKQNSTTHPTRRIMDKLMDKKTATELFKDNYGSFGDQARRAADAIWEEDNHNGSVSALTAGNTEFQATNLREHVREVTSYRSELYKRKDPSTSCKSAPPARTRFFA</sequence>